<dbReference type="Proteomes" id="UP000217507">
    <property type="component" value="Chromosome"/>
</dbReference>
<accession>A0A1Z4KPJ8</accession>
<dbReference type="GO" id="GO:0019684">
    <property type="term" value="P:photosynthesis, light reaction"/>
    <property type="evidence" value="ECO:0007669"/>
    <property type="project" value="InterPro"/>
</dbReference>
<organism evidence="2 3">
    <name type="scientific">Trichormus variabilis NIES-23</name>
    <dbReference type="NCBI Taxonomy" id="1973479"/>
    <lineage>
        <taxon>Bacteria</taxon>
        <taxon>Bacillati</taxon>
        <taxon>Cyanobacteriota</taxon>
        <taxon>Cyanophyceae</taxon>
        <taxon>Nostocales</taxon>
        <taxon>Nostocaceae</taxon>
        <taxon>Trichormus</taxon>
    </lineage>
</organism>
<feature type="domain" description="PRC-barrel" evidence="1">
    <location>
        <begin position="17"/>
        <end position="89"/>
    </location>
</feature>
<dbReference type="Pfam" id="PF05239">
    <property type="entry name" value="PRC"/>
    <property type="match status" value="1"/>
</dbReference>
<evidence type="ECO:0000259" key="1">
    <source>
        <dbReference type="Pfam" id="PF05239"/>
    </source>
</evidence>
<dbReference type="InterPro" id="IPR027275">
    <property type="entry name" value="PRC-brl_dom"/>
</dbReference>
<evidence type="ECO:0000313" key="2">
    <source>
        <dbReference type="EMBL" id="BAY70931.1"/>
    </source>
</evidence>
<gene>
    <name evidence="2" type="ORF">NIES23_37420</name>
</gene>
<dbReference type="InterPro" id="IPR011033">
    <property type="entry name" value="PRC_barrel-like_sf"/>
</dbReference>
<protein>
    <recommendedName>
        <fullName evidence="1">PRC-barrel domain-containing protein</fullName>
    </recommendedName>
</protein>
<dbReference type="SUPFAM" id="SSF50346">
    <property type="entry name" value="PRC-barrel domain"/>
    <property type="match status" value="1"/>
</dbReference>
<dbReference type="InterPro" id="IPR014747">
    <property type="entry name" value="Bac_photo_RC_H_C"/>
</dbReference>
<name>A0A1Z4KPJ8_ANAVA</name>
<evidence type="ECO:0000313" key="3">
    <source>
        <dbReference type="Proteomes" id="UP000217507"/>
    </source>
</evidence>
<proteinExistence type="predicted"/>
<dbReference type="GO" id="GO:0030077">
    <property type="term" value="C:plasma membrane light-harvesting complex"/>
    <property type="evidence" value="ECO:0007669"/>
    <property type="project" value="InterPro"/>
</dbReference>
<dbReference type="Gene3D" id="3.90.50.10">
    <property type="entry name" value="Photosynthetic Reaction Center, subunit H, domain 2"/>
    <property type="match status" value="1"/>
</dbReference>
<reference evidence="2 3" key="1">
    <citation type="submission" date="2017-06" db="EMBL/GenBank/DDBJ databases">
        <title>Genome sequencing of cyanobaciteial culture collection at National Institute for Environmental Studies (NIES).</title>
        <authorList>
            <person name="Hirose Y."/>
            <person name="Shimura Y."/>
            <person name="Fujisawa T."/>
            <person name="Nakamura Y."/>
            <person name="Kawachi M."/>
        </authorList>
    </citation>
    <scope>NUCLEOTIDE SEQUENCE [LARGE SCALE GENOMIC DNA]</scope>
    <source>
        <strain evidence="2 3">NIES-23</strain>
    </source>
</reference>
<sequence length="170" mass="19806">MALYKLDEYNPNYINEIFGGNDIKDFDVYADNDKIGNVDNILVDEDDGHFRYFIIDTGFWVFGKKVLLPIGLARLNYENKRLLVPGLTKEQVENLPEFSEGLAIDNDYEERVRGIYRPLVPLATPGTMGMFGTPATYNYTMEPYFYELNDPYFRTYAENLKNRRNLDRAI</sequence>
<dbReference type="AlphaFoldDB" id="A0A1Z4KPJ8"/>
<dbReference type="EMBL" id="AP018216">
    <property type="protein sequence ID" value="BAY70931.1"/>
    <property type="molecule type" value="Genomic_DNA"/>
</dbReference>